<sequence>MVIYCVLYQPGDEKVKQALNSKGGVKLIYGLYKTALSTLAGNGPTVLIFRAAIVAPA</sequence>
<dbReference type="EMBL" id="CP002859">
    <property type="protein sequence ID" value="AEI47690.1"/>
    <property type="molecule type" value="Genomic_DNA"/>
</dbReference>
<accession>A0A7U3ZI86</accession>
<evidence type="ECO:0000313" key="2">
    <source>
        <dbReference type="Proteomes" id="UP000000493"/>
    </source>
</evidence>
<gene>
    <name evidence="1" type="ordered locus">Runsl_1263</name>
</gene>
<dbReference type="Proteomes" id="UP000000493">
    <property type="component" value="Chromosome"/>
</dbReference>
<dbReference type="KEGG" id="rsi:Runsl_1263"/>
<evidence type="ECO:0000313" key="1">
    <source>
        <dbReference type="EMBL" id="AEI47690.1"/>
    </source>
</evidence>
<dbReference type="AlphaFoldDB" id="A0A7U3ZI86"/>
<keyword evidence="2" id="KW-1185">Reference proteome</keyword>
<name>A0A7U3ZI86_RUNSL</name>
<reference evidence="1 2" key="2">
    <citation type="journal article" date="2012" name="Stand. Genomic Sci.">
        <title>Complete genome sequence of the aquatic bacterium Runella slithyformis type strain (LSU 4(T)).</title>
        <authorList>
            <person name="Copeland A."/>
            <person name="Zhang X."/>
            <person name="Misra M."/>
            <person name="Lapidus A."/>
            <person name="Nolan M."/>
            <person name="Lucas S."/>
            <person name="Deshpande S."/>
            <person name="Cheng J.F."/>
            <person name="Tapia R."/>
            <person name="Goodwin L.A."/>
            <person name="Pitluck S."/>
            <person name="Liolios K."/>
            <person name="Pagani I."/>
            <person name="Ivanova N."/>
            <person name="Mikhailova N."/>
            <person name="Pati A."/>
            <person name="Chen A."/>
            <person name="Palaniappan K."/>
            <person name="Land M."/>
            <person name="Hauser L."/>
            <person name="Pan C."/>
            <person name="Jeffries C.D."/>
            <person name="Detter J.C."/>
            <person name="Brambilla E.M."/>
            <person name="Rohde M."/>
            <person name="Djao O.D."/>
            <person name="Goker M."/>
            <person name="Sikorski J."/>
            <person name="Tindall B.J."/>
            <person name="Woyke T."/>
            <person name="Bristow J."/>
            <person name="Eisen J.A."/>
            <person name="Markowitz V."/>
            <person name="Hugenholtz P."/>
            <person name="Kyrpides N.C."/>
            <person name="Klenk H.P."/>
            <person name="Mavromatis K."/>
        </authorList>
    </citation>
    <scope>NUCLEOTIDE SEQUENCE [LARGE SCALE GENOMIC DNA]</scope>
    <source>
        <strain evidence="2">ATCC 29530 / DSM 19594 / LMG 11500 / NCIMB 11436 / LSU 4</strain>
    </source>
</reference>
<proteinExistence type="predicted"/>
<protein>
    <submittedName>
        <fullName evidence="1">Uncharacterized protein</fullName>
    </submittedName>
</protein>
<organism evidence="1 2">
    <name type="scientific">Runella slithyformis (strain ATCC 29530 / DSM 19594 / LMG 11500 / NCIMB 11436 / LSU 4)</name>
    <dbReference type="NCBI Taxonomy" id="761193"/>
    <lineage>
        <taxon>Bacteria</taxon>
        <taxon>Pseudomonadati</taxon>
        <taxon>Bacteroidota</taxon>
        <taxon>Cytophagia</taxon>
        <taxon>Cytophagales</taxon>
        <taxon>Spirosomataceae</taxon>
        <taxon>Runella</taxon>
    </lineage>
</organism>
<reference evidence="2" key="1">
    <citation type="submission" date="2011-06" db="EMBL/GenBank/DDBJ databases">
        <title>The complete genome of chromosome of Runella slithyformis DSM 19594.</title>
        <authorList>
            <consortium name="US DOE Joint Genome Institute (JGI-PGF)"/>
            <person name="Lucas S."/>
            <person name="Han J."/>
            <person name="Lapidus A."/>
            <person name="Bruce D."/>
            <person name="Goodwin L."/>
            <person name="Pitluck S."/>
            <person name="Peters L."/>
            <person name="Kyrpides N."/>
            <person name="Mavromatis K."/>
            <person name="Ivanova N."/>
            <person name="Ovchinnikova G."/>
            <person name="Zhang X."/>
            <person name="Misra M."/>
            <person name="Detter J.C."/>
            <person name="Tapia R."/>
            <person name="Han C."/>
            <person name="Land M."/>
            <person name="Hauser L."/>
            <person name="Markowitz V."/>
            <person name="Cheng J.-F."/>
            <person name="Hugenholtz P."/>
            <person name="Woyke T."/>
            <person name="Wu D."/>
            <person name="Tindall B."/>
            <person name="Faehrich R."/>
            <person name="Brambilla E."/>
            <person name="Klenk H.-P."/>
            <person name="Eisen J.A."/>
        </authorList>
    </citation>
    <scope>NUCLEOTIDE SEQUENCE [LARGE SCALE GENOMIC DNA]</scope>
    <source>
        <strain evidence="2">ATCC 29530 / DSM 19594 / LMG 11500 / NCIMB 11436 / LSU 4</strain>
    </source>
</reference>